<evidence type="ECO:0000313" key="3">
    <source>
        <dbReference type="Proteomes" id="UP001417504"/>
    </source>
</evidence>
<comment type="caution">
    <text evidence="2">The sequence shown here is derived from an EMBL/GenBank/DDBJ whole genome shotgun (WGS) entry which is preliminary data.</text>
</comment>
<feature type="region of interest" description="Disordered" evidence="1">
    <location>
        <begin position="1"/>
        <end position="75"/>
    </location>
</feature>
<proteinExistence type="predicted"/>
<evidence type="ECO:0000256" key="1">
    <source>
        <dbReference type="SAM" id="MobiDB-lite"/>
    </source>
</evidence>
<keyword evidence="3" id="KW-1185">Reference proteome</keyword>
<gene>
    <name evidence="2" type="ORF">Sjap_006186</name>
</gene>
<reference evidence="2 3" key="1">
    <citation type="submission" date="2024-01" db="EMBL/GenBank/DDBJ databases">
        <title>Genome assemblies of Stephania.</title>
        <authorList>
            <person name="Yang L."/>
        </authorList>
    </citation>
    <scope>NUCLEOTIDE SEQUENCE [LARGE SCALE GENOMIC DNA]</scope>
    <source>
        <strain evidence="2">QJT</strain>
        <tissue evidence="2">Leaf</tissue>
    </source>
</reference>
<organism evidence="2 3">
    <name type="scientific">Stephania japonica</name>
    <dbReference type="NCBI Taxonomy" id="461633"/>
    <lineage>
        <taxon>Eukaryota</taxon>
        <taxon>Viridiplantae</taxon>
        <taxon>Streptophyta</taxon>
        <taxon>Embryophyta</taxon>
        <taxon>Tracheophyta</taxon>
        <taxon>Spermatophyta</taxon>
        <taxon>Magnoliopsida</taxon>
        <taxon>Ranunculales</taxon>
        <taxon>Menispermaceae</taxon>
        <taxon>Menispermoideae</taxon>
        <taxon>Cissampelideae</taxon>
        <taxon>Stephania</taxon>
    </lineage>
</organism>
<name>A0AAP0K6X3_9MAGN</name>
<evidence type="ECO:0000313" key="2">
    <source>
        <dbReference type="EMBL" id="KAK9146283.1"/>
    </source>
</evidence>
<accession>A0AAP0K6X3</accession>
<dbReference type="Proteomes" id="UP001417504">
    <property type="component" value="Unassembled WGS sequence"/>
</dbReference>
<dbReference type="EMBL" id="JBBNAE010000002">
    <property type="protein sequence ID" value="KAK9146283.1"/>
    <property type="molecule type" value="Genomic_DNA"/>
</dbReference>
<feature type="compositionally biased region" description="Basic and acidic residues" evidence="1">
    <location>
        <begin position="1"/>
        <end position="24"/>
    </location>
</feature>
<protein>
    <submittedName>
        <fullName evidence="2">Uncharacterized protein</fullName>
    </submittedName>
</protein>
<sequence>MVRPETERRTEERRERRREQRTEKVASPQQRLGEIPKTFTGGGSAGSTAGSGVAEPGTPEVAVNRSTPPRDAHHGVKHIRLNQRLGRKTSRQRRPSYFPTASSVYEQTKAMAEMHRAPAARSHIASNAVPTPHFTKSSRCPRGVLHIGEIRRDYARYESRGKAIRDEERHLNTGVVAGVAAGCRGRSWVGPPGPPEVINPRSVAGIVSPHGDRPRNCVVLPGLLLSRAAAPVQDALIGVLHPPPPLSCAAAPWGVSHTSPPLPSSPPCNLVGVRRRFSISPAHLALVDQRAGKRPPFFFNQGHGPWCVNGGSRSFPTAAPPPPWAHIYAPP</sequence>
<dbReference type="AlphaFoldDB" id="A0AAP0K6X3"/>